<dbReference type="InterPro" id="IPR021225">
    <property type="entry name" value="Tlde1_dom"/>
</dbReference>
<keyword evidence="3" id="KW-1185">Reference proteome</keyword>
<organism evidence="2 3">
    <name type="scientific">Paraburkholderia bannensis</name>
    <dbReference type="NCBI Taxonomy" id="765414"/>
    <lineage>
        <taxon>Bacteria</taxon>
        <taxon>Pseudomonadati</taxon>
        <taxon>Pseudomonadota</taxon>
        <taxon>Betaproteobacteria</taxon>
        <taxon>Burkholderiales</taxon>
        <taxon>Burkholderiaceae</taxon>
        <taxon>Paraburkholderia</taxon>
    </lineage>
</organism>
<dbReference type="Pfam" id="PF10908">
    <property type="entry name" value="Tlde1_dom"/>
    <property type="match status" value="1"/>
</dbReference>
<reference evidence="2 3" key="1">
    <citation type="submission" date="2020-08" db="EMBL/GenBank/DDBJ databases">
        <title>Above-ground endophytic microbial communities from plants in different locations in the United States.</title>
        <authorList>
            <person name="Frank C."/>
        </authorList>
    </citation>
    <scope>NUCLEOTIDE SEQUENCE [LARGE SCALE GENOMIC DNA]</scope>
    <source>
        <strain evidence="2 3">WP4_2_2</strain>
    </source>
</reference>
<gene>
    <name evidence="2" type="ORF">F4827_002974</name>
</gene>
<evidence type="ECO:0000313" key="3">
    <source>
        <dbReference type="Proteomes" id="UP000571554"/>
    </source>
</evidence>
<proteinExistence type="predicted"/>
<dbReference type="Proteomes" id="UP000571554">
    <property type="component" value="Unassembled WGS sequence"/>
</dbReference>
<sequence>MSKLSCAGVGDFAAFSGDGNGKDNAGAAAIPNIGPLPPGRYYIVDRGSGGIFTHVRDFMLDHIYGTDRSAWFALYNAGTNADWVFINGVKRGNFRLHPRGPRNLSEGCITLADPSAFSRLRAALKASKAMPIPGGKGFAYGIIEVK</sequence>
<name>A0A7W9TXV1_9BURK</name>
<protein>
    <recommendedName>
        <fullName evidence="1">Tlde1 domain-containing protein</fullName>
    </recommendedName>
</protein>
<evidence type="ECO:0000259" key="1">
    <source>
        <dbReference type="Pfam" id="PF10908"/>
    </source>
</evidence>
<evidence type="ECO:0000313" key="2">
    <source>
        <dbReference type="EMBL" id="MBB6103119.1"/>
    </source>
</evidence>
<dbReference type="EMBL" id="JACHBW010000008">
    <property type="protein sequence ID" value="MBB6103119.1"/>
    <property type="molecule type" value="Genomic_DNA"/>
</dbReference>
<feature type="domain" description="Tlde1" evidence="1">
    <location>
        <begin position="11"/>
        <end position="133"/>
    </location>
</feature>
<comment type="caution">
    <text evidence="2">The sequence shown here is derived from an EMBL/GenBank/DDBJ whole genome shotgun (WGS) entry which is preliminary data.</text>
</comment>
<dbReference type="AlphaFoldDB" id="A0A7W9TXV1"/>
<dbReference type="RefSeq" id="WP_233177996.1">
    <property type="nucleotide sequence ID" value="NZ_JACHBW010000008.1"/>
</dbReference>
<accession>A0A7W9TXV1</accession>